<evidence type="ECO:0000313" key="2">
    <source>
        <dbReference type="Proteomes" id="UP000274131"/>
    </source>
</evidence>
<evidence type="ECO:0000313" key="1">
    <source>
        <dbReference type="EMBL" id="VDD87079.1"/>
    </source>
</evidence>
<evidence type="ECO:0000313" key="3">
    <source>
        <dbReference type="WBParaSite" id="EVEC_0000251401-mRNA-1"/>
    </source>
</evidence>
<name>A0A0N4UY71_ENTVE</name>
<dbReference type="WBParaSite" id="EVEC_0000251401-mRNA-1">
    <property type="protein sequence ID" value="EVEC_0000251401-mRNA-1"/>
    <property type="gene ID" value="EVEC_0000251401"/>
</dbReference>
<keyword evidence="2" id="KW-1185">Reference proteome</keyword>
<reference evidence="3" key="1">
    <citation type="submission" date="2017-02" db="UniProtKB">
        <authorList>
            <consortium name="WormBaseParasite"/>
        </authorList>
    </citation>
    <scope>IDENTIFICATION</scope>
</reference>
<dbReference type="EMBL" id="UXUI01007340">
    <property type="protein sequence ID" value="VDD87079.1"/>
    <property type="molecule type" value="Genomic_DNA"/>
</dbReference>
<reference evidence="1 2" key="2">
    <citation type="submission" date="2018-10" db="EMBL/GenBank/DDBJ databases">
        <authorList>
            <consortium name="Pathogen Informatics"/>
        </authorList>
    </citation>
    <scope>NUCLEOTIDE SEQUENCE [LARGE SCALE GENOMIC DNA]</scope>
</reference>
<dbReference type="AlphaFoldDB" id="A0A0N4UY71"/>
<protein>
    <submittedName>
        <fullName evidence="1 3">Uncharacterized protein</fullName>
    </submittedName>
</protein>
<dbReference type="OrthoDB" id="5868596at2759"/>
<accession>A0A0N4UY71</accession>
<gene>
    <name evidence="1" type="ORF">EVEC_LOCUS2222</name>
</gene>
<proteinExistence type="predicted"/>
<sequence>MQFGDALFHMISEFATMNRTPDHRCRPRESRIVPAEEVPTSSTSAYLCHNRRHSLQLTVGVSGDVPPINVQRQVLGERRHLTTASVIERRSSRLSWWKSKGKERRQSEPVINPLDTLHKKLEYLRQKHRQALSGKEEKEDIENRAERIQVNTECRKTESWGSQEDKSGVLPKRRIQERIKRTDRGSIVIVDEGVSSDTEGEVTRL</sequence>
<organism evidence="3">
    <name type="scientific">Enterobius vermicularis</name>
    <name type="common">Human pinworm</name>
    <dbReference type="NCBI Taxonomy" id="51028"/>
    <lineage>
        <taxon>Eukaryota</taxon>
        <taxon>Metazoa</taxon>
        <taxon>Ecdysozoa</taxon>
        <taxon>Nematoda</taxon>
        <taxon>Chromadorea</taxon>
        <taxon>Rhabditida</taxon>
        <taxon>Spirurina</taxon>
        <taxon>Oxyuridomorpha</taxon>
        <taxon>Oxyuroidea</taxon>
        <taxon>Oxyuridae</taxon>
        <taxon>Enterobius</taxon>
    </lineage>
</organism>
<dbReference type="Proteomes" id="UP000274131">
    <property type="component" value="Unassembled WGS sequence"/>
</dbReference>